<name>A0A6M0RGW2_9CYAN</name>
<gene>
    <name evidence="1" type="ORF">DXZ20_06935</name>
</gene>
<dbReference type="Proteomes" id="UP000481033">
    <property type="component" value="Unassembled WGS sequence"/>
</dbReference>
<dbReference type="AlphaFoldDB" id="A0A6M0RGW2"/>
<evidence type="ECO:0000313" key="2">
    <source>
        <dbReference type="Proteomes" id="UP000481033"/>
    </source>
</evidence>
<sequence length="147" mass="16588">MIFIGIDVMTRKNKITVILAIFAVALPAIVSQMVVSNYEPDVSVSPKAEEADSESTEHEAFDEFRATIDTIVANDSDIYTWYVGSSLDYPQTDRLTIIASLEYYDLTPDQQALFKKTFDDAWVKALKKHDPDAEPKIRFVDAFGEEI</sequence>
<protein>
    <submittedName>
        <fullName evidence="1">Uncharacterized protein</fullName>
    </submittedName>
</protein>
<accession>A0A6M0RGW2</accession>
<proteinExistence type="predicted"/>
<reference evidence="1 2" key="1">
    <citation type="journal article" date="2020" name="Microb. Ecol.">
        <title>Ecogenomics of the Marine Benthic Filamentous Cyanobacterium Adonisia.</title>
        <authorList>
            <person name="Walter J.M."/>
            <person name="Coutinho F.H."/>
            <person name="Leomil L."/>
            <person name="Hargreaves P.I."/>
            <person name="Campeao M.E."/>
            <person name="Vieira V.V."/>
            <person name="Silva B.S."/>
            <person name="Fistarol G.O."/>
            <person name="Salomon P.S."/>
            <person name="Sawabe T."/>
            <person name="Mino S."/>
            <person name="Hosokawa M."/>
            <person name="Miyashita H."/>
            <person name="Maruyama F."/>
            <person name="van Verk M.C."/>
            <person name="Dutilh B.E."/>
            <person name="Thompson C.C."/>
            <person name="Thompson F.L."/>
        </authorList>
    </citation>
    <scope>NUCLEOTIDE SEQUENCE [LARGE SCALE GENOMIC DNA]</scope>
    <source>
        <strain evidence="1 2">CCMR0081</strain>
    </source>
</reference>
<keyword evidence="2" id="KW-1185">Reference proteome</keyword>
<evidence type="ECO:0000313" key="1">
    <source>
        <dbReference type="EMBL" id="NEZ55415.1"/>
    </source>
</evidence>
<comment type="caution">
    <text evidence="1">The sequence shown here is derived from an EMBL/GenBank/DDBJ whole genome shotgun (WGS) entry which is preliminary data.</text>
</comment>
<dbReference type="EMBL" id="QXHD01000004">
    <property type="protein sequence ID" value="NEZ55415.1"/>
    <property type="molecule type" value="Genomic_DNA"/>
</dbReference>
<organism evidence="1 2">
    <name type="scientific">Adonisia turfae CCMR0081</name>
    <dbReference type="NCBI Taxonomy" id="2292702"/>
    <lineage>
        <taxon>Bacteria</taxon>
        <taxon>Bacillati</taxon>
        <taxon>Cyanobacteriota</taxon>
        <taxon>Adonisia</taxon>
        <taxon>Adonisia turfae</taxon>
    </lineage>
</organism>